<feature type="region of interest" description="Disordered" evidence="1">
    <location>
        <begin position="146"/>
        <end position="176"/>
    </location>
</feature>
<feature type="compositionally biased region" description="Gly residues" evidence="1">
    <location>
        <begin position="1"/>
        <end position="56"/>
    </location>
</feature>
<feature type="transmembrane region" description="Helical" evidence="2">
    <location>
        <begin position="330"/>
        <end position="352"/>
    </location>
</feature>
<keyword evidence="4" id="KW-1185">Reference proteome</keyword>
<feature type="compositionally biased region" description="Pro residues" evidence="1">
    <location>
        <begin position="100"/>
        <end position="111"/>
    </location>
</feature>
<dbReference type="RefSeq" id="WP_052295122.1">
    <property type="nucleotide sequence ID" value="NZ_ABXB03000003.1"/>
</dbReference>
<keyword evidence="2" id="KW-1133">Transmembrane helix</keyword>
<keyword evidence="2" id="KW-0812">Transmembrane</keyword>
<feature type="compositionally biased region" description="Polar residues" evidence="1">
    <location>
        <begin position="389"/>
        <end position="401"/>
    </location>
</feature>
<gene>
    <name evidence="3" type="ORF">BGLCM_0513</name>
</gene>
<feature type="region of interest" description="Disordered" evidence="1">
    <location>
        <begin position="1"/>
        <end position="113"/>
    </location>
</feature>
<evidence type="ECO:0000256" key="1">
    <source>
        <dbReference type="SAM" id="MobiDB-lite"/>
    </source>
</evidence>
<organism evidence="3 4">
    <name type="scientific">Bifidobacterium gallicum DSM 20093 = LMG 11596</name>
    <dbReference type="NCBI Taxonomy" id="561180"/>
    <lineage>
        <taxon>Bacteria</taxon>
        <taxon>Bacillati</taxon>
        <taxon>Actinomycetota</taxon>
        <taxon>Actinomycetes</taxon>
        <taxon>Bifidobacteriales</taxon>
        <taxon>Bifidobacteriaceae</taxon>
        <taxon>Bifidobacterium</taxon>
    </lineage>
</organism>
<keyword evidence="2" id="KW-0472">Membrane</keyword>
<dbReference type="EMBL" id="JGYW01000003">
    <property type="protein sequence ID" value="KFI59401.1"/>
    <property type="molecule type" value="Genomic_DNA"/>
</dbReference>
<feature type="compositionally biased region" description="Low complexity" evidence="1">
    <location>
        <begin position="146"/>
        <end position="163"/>
    </location>
</feature>
<feature type="transmembrane region" description="Helical" evidence="2">
    <location>
        <begin position="122"/>
        <end position="141"/>
    </location>
</feature>
<dbReference type="AlphaFoldDB" id="A0A087AKV1"/>
<comment type="caution">
    <text evidence="3">The sequence shown here is derived from an EMBL/GenBank/DDBJ whole genome shotgun (WGS) entry which is preliminary data.</text>
</comment>
<name>A0A087AKV1_9BIFI</name>
<feature type="compositionally biased region" description="Polar residues" evidence="1">
    <location>
        <begin position="164"/>
        <end position="174"/>
    </location>
</feature>
<feature type="region of interest" description="Disordered" evidence="1">
    <location>
        <begin position="363"/>
        <end position="412"/>
    </location>
</feature>
<protein>
    <submittedName>
        <fullName evidence="3">Sodium pump decarboxylase, gamma subunit subfamily</fullName>
    </submittedName>
</protein>
<proteinExistence type="predicted"/>
<dbReference type="Proteomes" id="UP000029074">
    <property type="component" value="Unassembled WGS sequence"/>
</dbReference>
<reference evidence="3 4" key="1">
    <citation type="submission" date="2014-03" db="EMBL/GenBank/DDBJ databases">
        <title>Genomics of Bifidobacteria.</title>
        <authorList>
            <person name="Ventura M."/>
            <person name="Milani C."/>
            <person name="Lugli G.A."/>
        </authorList>
    </citation>
    <scope>NUCLEOTIDE SEQUENCE [LARGE SCALE GENOMIC DNA]</scope>
    <source>
        <strain evidence="3 4">LMG 11596</strain>
    </source>
</reference>
<sequence>MGRPGQGGGGGHSGGGHSGGSRSGGGHRIGGSGGHRPGQGGFGGGASRGSSGGFGAGMPPRSPMGGGMPPRSPFGGLPRRHSVPVIVPIPVERNRRSQYNPPPPGYGPGPGRPASGGSGCGNLFGGLLAMFVLLVLLLIIISSCGGSSSHSSSSGYYSNQVSSANTSGDIPASTTDREKADAGISFTTDCITDQIGWVSNPTATCKNMKDFYSKTGLQPMVLLKSYDSSLKTDDEKYDYAQQYYTDHITNEGSVLYVYFAEQDEENDVGYMALINGKQAGAVMDAEARDIFWAYLDSYWYSDMDMGDVLSTTYNNTANRIMTKTTTKADIIKAVIIGLIVVIVVVSVVILVVKLVKEKNRRAKEEAEETERILNTPLQNEADPMLAKYETSSESQPATQPPGTDGTGSAGQQ</sequence>
<evidence type="ECO:0000313" key="4">
    <source>
        <dbReference type="Proteomes" id="UP000029074"/>
    </source>
</evidence>
<evidence type="ECO:0000256" key="2">
    <source>
        <dbReference type="SAM" id="Phobius"/>
    </source>
</evidence>
<dbReference type="OrthoDB" id="2067794at2"/>
<accession>A0A087AKV1</accession>
<evidence type="ECO:0000313" key="3">
    <source>
        <dbReference type="EMBL" id="KFI59401.1"/>
    </source>
</evidence>